<evidence type="ECO:0000256" key="1">
    <source>
        <dbReference type="SAM" id="Phobius"/>
    </source>
</evidence>
<feature type="transmembrane region" description="Helical" evidence="1">
    <location>
        <begin position="264"/>
        <end position="282"/>
    </location>
</feature>
<dbReference type="InterPro" id="IPR029468">
    <property type="entry name" value="O-ag_pol_Wzy"/>
</dbReference>
<dbReference type="Pfam" id="PF14296">
    <property type="entry name" value="O-ag_pol_Wzy"/>
    <property type="match status" value="1"/>
</dbReference>
<evidence type="ECO:0000313" key="2">
    <source>
        <dbReference type="EMBL" id="UOO92091.1"/>
    </source>
</evidence>
<feature type="transmembrane region" description="Helical" evidence="1">
    <location>
        <begin position="152"/>
        <end position="169"/>
    </location>
</feature>
<feature type="transmembrane region" description="Helical" evidence="1">
    <location>
        <begin position="12"/>
        <end position="30"/>
    </location>
</feature>
<evidence type="ECO:0000313" key="3">
    <source>
        <dbReference type="Proteomes" id="UP000832034"/>
    </source>
</evidence>
<feature type="transmembrane region" description="Helical" evidence="1">
    <location>
        <begin position="36"/>
        <end position="55"/>
    </location>
</feature>
<keyword evidence="3" id="KW-1185">Reference proteome</keyword>
<keyword evidence="1" id="KW-1133">Transmembrane helix</keyword>
<feature type="transmembrane region" description="Helical" evidence="1">
    <location>
        <begin position="109"/>
        <end position="131"/>
    </location>
</feature>
<keyword evidence="1" id="KW-0812">Transmembrane</keyword>
<reference evidence="2" key="1">
    <citation type="submission" date="2021-12" db="EMBL/GenBank/DDBJ databases">
        <authorList>
            <person name="Veyrier F.J."/>
        </authorList>
    </citation>
    <scope>NUCLEOTIDE SEQUENCE</scope>
    <source>
        <strain evidence="2">SAG 1488-6</strain>
    </source>
</reference>
<protein>
    <submittedName>
        <fullName evidence="2">O-antigen polysaccharide polymerase Wzy family protein</fullName>
    </submittedName>
</protein>
<feature type="transmembrane region" description="Helical" evidence="1">
    <location>
        <begin position="67"/>
        <end position="89"/>
    </location>
</feature>
<name>A0ABY4E9U7_VITST</name>
<feature type="transmembrane region" description="Helical" evidence="1">
    <location>
        <begin position="423"/>
        <end position="452"/>
    </location>
</feature>
<dbReference type="EMBL" id="CP091512">
    <property type="protein sequence ID" value="UOO92091.1"/>
    <property type="molecule type" value="Genomic_DNA"/>
</dbReference>
<accession>A0ABY4E9U7</accession>
<keyword evidence="1" id="KW-0472">Membrane</keyword>
<gene>
    <name evidence="2" type="ORF">LVJ81_10735</name>
</gene>
<feature type="transmembrane region" description="Helical" evidence="1">
    <location>
        <begin position="381"/>
        <end position="403"/>
    </location>
</feature>
<feature type="transmembrane region" description="Helical" evidence="1">
    <location>
        <begin position="194"/>
        <end position="214"/>
    </location>
</feature>
<feature type="transmembrane region" description="Helical" evidence="1">
    <location>
        <begin position="221"/>
        <end position="252"/>
    </location>
</feature>
<reference evidence="2" key="2">
    <citation type="journal article" date="2022" name="Res Sq">
        <title>Evolution of multicellular longitudinally dividing oral cavity symbionts (Neisseriaceae).</title>
        <authorList>
            <person name="Nyongesa S."/>
            <person name="Weber P."/>
            <person name="Bernet E."/>
            <person name="Pullido F."/>
            <person name="Nieckarz M."/>
            <person name="Delaby M."/>
            <person name="Nieves C."/>
            <person name="Viehboeck T."/>
            <person name="Krause N."/>
            <person name="Rivera-Millot A."/>
            <person name="Nakamura A."/>
            <person name="Vischer N."/>
            <person name="VanNieuwenhze M."/>
            <person name="Brun Y."/>
            <person name="Cava F."/>
            <person name="Bulgheresi S."/>
            <person name="Veyrier F."/>
        </authorList>
    </citation>
    <scope>NUCLEOTIDE SEQUENCE</scope>
    <source>
        <strain evidence="2">SAG 1488-6</strain>
    </source>
</reference>
<dbReference type="RefSeq" id="WP_019958306.1">
    <property type="nucleotide sequence ID" value="NZ_CP091512.1"/>
</dbReference>
<proteinExistence type="predicted"/>
<sequence>MSSLKIKPKKAIAISILFFLLILFLSIYISKDELYLSNYTWSIFFTSIVVLIYILRFTNSVPLSNLYSIFFISFLLFIGGRFIATLLNPQSDTFFLDFFITYRLNDFEITQLMMTIFISMISMELGSYLAYTSKSNSINPSHITEENKPSKYIIIVCLSVIFLLTLLQIKNNLELVSKLGYIALYASQSEAIQASWSSLLITFTYVFLGITLVHSTRRIKLLYLTLFGLSCLTQAFIGVRGALVIYLLFLIWVMNDYGKKKPNLLFIIPFMILIAGFVTYIIPMFSMRHLSEEESFLIQISDFFYSQGTSLMIFDASTKLESYSAIPVLQSFIPGSSFLIGLISHELPSYYISFGRYLSYQLNPSLYNQGFGTGWSLLSDFHVFSGGVIVIFSLYNFIWGFFINKLEVLSNHNQTYKRILITIAPSVIFIPRAGISSIIPLIIYATIIYTLISTSKRKQKKQ</sequence>
<organism evidence="2 3">
    <name type="scientific">Vitreoscilla stercoraria</name>
    <dbReference type="NCBI Taxonomy" id="61"/>
    <lineage>
        <taxon>Bacteria</taxon>
        <taxon>Pseudomonadati</taxon>
        <taxon>Pseudomonadota</taxon>
        <taxon>Betaproteobacteria</taxon>
        <taxon>Neisseriales</taxon>
        <taxon>Neisseriaceae</taxon>
        <taxon>Vitreoscilla</taxon>
    </lineage>
</organism>
<dbReference type="Proteomes" id="UP000832034">
    <property type="component" value="Chromosome"/>
</dbReference>